<dbReference type="SUPFAM" id="SSF53163">
    <property type="entry name" value="HybD-like"/>
    <property type="match status" value="1"/>
</dbReference>
<organism evidence="1 2">
    <name type="scientific">Hydrogenophaga aromaticivorans</name>
    <dbReference type="NCBI Taxonomy" id="2610898"/>
    <lineage>
        <taxon>Bacteria</taxon>
        <taxon>Pseudomonadati</taxon>
        <taxon>Pseudomonadota</taxon>
        <taxon>Betaproteobacteria</taxon>
        <taxon>Burkholderiales</taxon>
        <taxon>Comamonadaceae</taxon>
        <taxon>Hydrogenophaga</taxon>
    </lineage>
</organism>
<sequence>MSSKVAPLLVFGWGNPGRGDDALGPLLVEQLASHAQALPAGRLECLTDFQLQVEHALDLVGRERVLFVDAAIGLQTPFAVSTVVPAPVAGFTTHALAPEALLQVYRDLERAEPPPCTLLAIRAQRFELGEAPGEQALTDLALALAWAMEWARLPEEIPA</sequence>
<dbReference type="NCBIfam" id="TIGR00072">
    <property type="entry name" value="hydrog_prot"/>
    <property type="match status" value="1"/>
</dbReference>
<dbReference type="GO" id="GO:0006508">
    <property type="term" value="P:proteolysis"/>
    <property type="evidence" value="ECO:0007669"/>
    <property type="project" value="UniProtKB-KW"/>
</dbReference>
<gene>
    <name evidence="1" type="ORF">F3K02_17215</name>
</gene>
<dbReference type="Proteomes" id="UP000545507">
    <property type="component" value="Unassembled WGS sequence"/>
</dbReference>
<dbReference type="RefSeq" id="WP_177136886.1">
    <property type="nucleotide sequence ID" value="NZ_VYGV01000016.1"/>
</dbReference>
<name>A0A7Y8KYF4_9BURK</name>
<reference evidence="1 2" key="1">
    <citation type="submission" date="2019-09" db="EMBL/GenBank/DDBJ databases">
        <title>Hydrogenophaga aromatica sp. nov., isolated from a para-xylene-degrading enrichment culture.</title>
        <authorList>
            <person name="Tancsics A."/>
            <person name="Banerjee S."/>
        </authorList>
    </citation>
    <scope>NUCLEOTIDE SEQUENCE [LARGE SCALE GENOMIC DNA]</scope>
    <source>
        <strain evidence="1 2">D2P1</strain>
    </source>
</reference>
<accession>A0A7Y8KYF4</accession>
<evidence type="ECO:0000313" key="2">
    <source>
        <dbReference type="Proteomes" id="UP000545507"/>
    </source>
</evidence>
<comment type="caution">
    <text evidence="1">The sequence shown here is derived from an EMBL/GenBank/DDBJ whole genome shotgun (WGS) entry which is preliminary data.</text>
</comment>
<keyword evidence="1" id="KW-0645">Protease</keyword>
<dbReference type="EMBL" id="VYGV01000016">
    <property type="protein sequence ID" value="NWF46979.1"/>
    <property type="molecule type" value="Genomic_DNA"/>
</dbReference>
<dbReference type="GO" id="GO:0008047">
    <property type="term" value="F:enzyme activator activity"/>
    <property type="evidence" value="ECO:0007669"/>
    <property type="project" value="InterPro"/>
</dbReference>
<dbReference type="InterPro" id="IPR000671">
    <property type="entry name" value="Peptidase_A31"/>
</dbReference>
<keyword evidence="1" id="KW-0378">Hydrolase</keyword>
<dbReference type="AlphaFoldDB" id="A0A7Y8KYF4"/>
<evidence type="ECO:0000313" key="1">
    <source>
        <dbReference type="EMBL" id="NWF46979.1"/>
    </source>
</evidence>
<keyword evidence="2" id="KW-1185">Reference proteome</keyword>
<dbReference type="Gene3D" id="3.40.50.1450">
    <property type="entry name" value="HybD-like"/>
    <property type="match status" value="1"/>
</dbReference>
<protein>
    <submittedName>
        <fullName evidence="1">Hydrogenase maturation protease</fullName>
    </submittedName>
</protein>
<proteinExistence type="predicted"/>
<dbReference type="InterPro" id="IPR023430">
    <property type="entry name" value="Pept_HybD-like_dom_sf"/>
</dbReference>
<dbReference type="GO" id="GO:0008233">
    <property type="term" value="F:peptidase activity"/>
    <property type="evidence" value="ECO:0007669"/>
    <property type="project" value="UniProtKB-KW"/>
</dbReference>